<dbReference type="InterPro" id="IPR043135">
    <property type="entry name" value="Fur_C"/>
</dbReference>
<keyword evidence="5" id="KW-0238">DNA-binding</keyword>
<organism evidence="7">
    <name type="scientific">freshwater metagenome</name>
    <dbReference type="NCBI Taxonomy" id="449393"/>
    <lineage>
        <taxon>unclassified sequences</taxon>
        <taxon>metagenomes</taxon>
        <taxon>ecological metagenomes</taxon>
    </lineage>
</organism>
<keyword evidence="3" id="KW-0862">Zinc</keyword>
<gene>
    <name evidence="7" type="ORF">UFOPK2366_01004</name>
</gene>
<comment type="similarity">
    <text evidence="1">Belongs to the Fur family.</text>
</comment>
<dbReference type="GO" id="GO:0003700">
    <property type="term" value="F:DNA-binding transcription factor activity"/>
    <property type="evidence" value="ECO:0007669"/>
    <property type="project" value="InterPro"/>
</dbReference>
<dbReference type="PANTHER" id="PTHR33202">
    <property type="entry name" value="ZINC UPTAKE REGULATION PROTEIN"/>
    <property type="match status" value="1"/>
</dbReference>
<dbReference type="AlphaFoldDB" id="A0A6J6PBW7"/>
<dbReference type="InterPro" id="IPR002481">
    <property type="entry name" value="FUR"/>
</dbReference>
<dbReference type="GO" id="GO:0000976">
    <property type="term" value="F:transcription cis-regulatory region binding"/>
    <property type="evidence" value="ECO:0007669"/>
    <property type="project" value="TreeGrafter"/>
</dbReference>
<dbReference type="InterPro" id="IPR036390">
    <property type="entry name" value="WH_DNA-bd_sf"/>
</dbReference>
<dbReference type="EMBL" id="CAEZXM010000173">
    <property type="protein sequence ID" value="CAB4695932.1"/>
    <property type="molecule type" value="Genomic_DNA"/>
</dbReference>
<evidence type="ECO:0000256" key="5">
    <source>
        <dbReference type="ARBA" id="ARBA00023125"/>
    </source>
</evidence>
<name>A0A6J6PBW7_9ZZZZ</name>
<dbReference type="GO" id="GO:1900376">
    <property type="term" value="P:regulation of secondary metabolite biosynthetic process"/>
    <property type="evidence" value="ECO:0007669"/>
    <property type="project" value="TreeGrafter"/>
</dbReference>
<evidence type="ECO:0000256" key="3">
    <source>
        <dbReference type="ARBA" id="ARBA00022833"/>
    </source>
</evidence>
<evidence type="ECO:0000256" key="4">
    <source>
        <dbReference type="ARBA" id="ARBA00023015"/>
    </source>
</evidence>
<dbReference type="GO" id="GO:0045892">
    <property type="term" value="P:negative regulation of DNA-templated transcription"/>
    <property type="evidence" value="ECO:0007669"/>
    <property type="project" value="TreeGrafter"/>
</dbReference>
<keyword evidence="4" id="KW-0805">Transcription regulation</keyword>
<keyword evidence="2" id="KW-0678">Repressor</keyword>
<evidence type="ECO:0000256" key="2">
    <source>
        <dbReference type="ARBA" id="ARBA00022491"/>
    </source>
</evidence>
<proteinExistence type="inferred from homology"/>
<dbReference type="Pfam" id="PF01475">
    <property type="entry name" value="FUR"/>
    <property type="match status" value="1"/>
</dbReference>
<dbReference type="PANTHER" id="PTHR33202:SF7">
    <property type="entry name" value="FERRIC UPTAKE REGULATION PROTEIN"/>
    <property type="match status" value="1"/>
</dbReference>
<evidence type="ECO:0000256" key="6">
    <source>
        <dbReference type="ARBA" id="ARBA00023163"/>
    </source>
</evidence>
<dbReference type="GO" id="GO:0008270">
    <property type="term" value="F:zinc ion binding"/>
    <property type="evidence" value="ECO:0007669"/>
    <property type="project" value="TreeGrafter"/>
</dbReference>
<accession>A0A6J6PBW7</accession>
<evidence type="ECO:0000313" key="7">
    <source>
        <dbReference type="EMBL" id="CAB4695932.1"/>
    </source>
</evidence>
<dbReference type="CDD" id="cd07153">
    <property type="entry name" value="Fur_like"/>
    <property type="match status" value="1"/>
</dbReference>
<dbReference type="Gene3D" id="1.10.10.10">
    <property type="entry name" value="Winged helix-like DNA-binding domain superfamily/Winged helix DNA-binding domain"/>
    <property type="match status" value="1"/>
</dbReference>
<evidence type="ECO:0000256" key="1">
    <source>
        <dbReference type="ARBA" id="ARBA00007957"/>
    </source>
</evidence>
<keyword evidence="6" id="KW-0804">Transcription</keyword>
<dbReference type="InterPro" id="IPR036388">
    <property type="entry name" value="WH-like_DNA-bd_sf"/>
</dbReference>
<sequence length="144" mass="15637">MRSPAELTTAFRSLGLKVTPQRQLLFRLLHDNTSHPTAEALFEVASAQMPGISLRTVYQTLTDLAGMGELQSFAFGSGAIRFDPNVGAHHHQVCVSCDEISDVYVDGVDQLNVSPRNASDAHSFTVASTDIVFRGRCVRCANTV</sequence>
<dbReference type="Gene3D" id="3.30.1490.190">
    <property type="match status" value="1"/>
</dbReference>
<protein>
    <submittedName>
        <fullName evidence="7">Unannotated protein</fullName>
    </submittedName>
</protein>
<reference evidence="7" key="1">
    <citation type="submission" date="2020-05" db="EMBL/GenBank/DDBJ databases">
        <authorList>
            <person name="Chiriac C."/>
            <person name="Salcher M."/>
            <person name="Ghai R."/>
            <person name="Kavagutti S V."/>
        </authorList>
    </citation>
    <scope>NUCLEOTIDE SEQUENCE</scope>
</reference>
<dbReference type="SUPFAM" id="SSF46785">
    <property type="entry name" value="Winged helix' DNA-binding domain"/>
    <property type="match status" value="1"/>
</dbReference>